<dbReference type="KEGG" id="mbur:EQU24_12790"/>
<organism evidence="3 4">
    <name type="scientific">Methylotuvimicrobium buryatense</name>
    <name type="common">Methylomicrobium buryatense</name>
    <dbReference type="NCBI Taxonomy" id="95641"/>
    <lineage>
        <taxon>Bacteria</taxon>
        <taxon>Pseudomonadati</taxon>
        <taxon>Pseudomonadota</taxon>
        <taxon>Gammaproteobacteria</taxon>
        <taxon>Methylococcales</taxon>
        <taxon>Methylococcaceae</taxon>
        <taxon>Methylotuvimicrobium</taxon>
    </lineage>
</organism>
<feature type="active site" description="Tele-phosphohistidine intermediate" evidence="1">
    <location>
        <position position="10"/>
    </location>
</feature>
<accession>A0A4P9UTI6</accession>
<dbReference type="Proteomes" id="UP000305881">
    <property type="component" value="Chromosome"/>
</dbReference>
<dbReference type="EMBL" id="CP035467">
    <property type="protein sequence ID" value="QCW83016.1"/>
    <property type="molecule type" value="Genomic_DNA"/>
</dbReference>
<evidence type="ECO:0000256" key="1">
    <source>
        <dbReference type="PIRSR" id="PIRSR613078-1"/>
    </source>
</evidence>
<dbReference type="SUPFAM" id="SSF53254">
    <property type="entry name" value="Phosphoglycerate mutase-like"/>
    <property type="match status" value="1"/>
</dbReference>
<dbReference type="InterPro" id="IPR029033">
    <property type="entry name" value="His_PPase_superfam"/>
</dbReference>
<dbReference type="PANTHER" id="PTHR47623">
    <property type="entry name" value="OS09G0287300 PROTEIN"/>
    <property type="match status" value="1"/>
</dbReference>
<dbReference type="SMART" id="SM00855">
    <property type="entry name" value="PGAM"/>
    <property type="match status" value="1"/>
</dbReference>
<protein>
    <submittedName>
        <fullName evidence="3">Histidine phosphatase family protein</fullName>
    </submittedName>
</protein>
<feature type="active site" description="Proton donor/acceptor" evidence="1">
    <location>
        <position position="85"/>
    </location>
</feature>
<proteinExistence type="predicted"/>
<evidence type="ECO:0000313" key="3">
    <source>
        <dbReference type="EMBL" id="QCW83016.1"/>
    </source>
</evidence>
<evidence type="ECO:0000256" key="2">
    <source>
        <dbReference type="PIRSR" id="PIRSR613078-2"/>
    </source>
</evidence>
<sequence>MARTLMLLRHGKSDWEVDVDDFNRPLKKRGKKAAVRIGQWMREQKLKPGLIVTSPAARALITAERTGEELGFASSEIIRDQRLYEAELADFKAVLSDCPADIGRILLVGHNPGLETLLHYLVDGIETPEDGKLLATATLAVLTMPSDWAVLGEHSAKLVSITRASSLS</sequence>
<keyword evidence="4" id="KW-1185">Reference proteome</keyword>
<dbReference type="Gene3D" id="3.40.50.1240">
    <property type="entry name" value="Phosphoglycerate mutase-like"/>
    <property type="match status" value="1"/>
</dbReference>
<dbReference type="AlphaFoldDB" id="A0A4P9UTI6"/>
<dbReference type="PANTHER" id="PTHR47623:SF1">
    <property type="entry name" value="OS09G0287300 PROTEIN"/>
    <property type="match status" value="1"/>
</dbReference>
<name>A0A4P9UTI6_METBY</name>
<dbReference type="RefSeq" id="WP_026129989.1">
    <property type="nucleotide sequence ID" value="NZ_CP035467.1"/>
</dbReference>
<dbReference type="CDD" id="cd07067">
    <property type="entry name" value="HP_PGM_like"/>
    <property type="match status" value="1"/>
</dbReference>
<feature type="binding site" evidence="2">
    <location>
        <position position="58"/>
    </location>
    <ligand>
        <name>substrate</name>
    </ligand>
</feature>
<dbReference type="OrthoDB" id="9810154at2"/>
<dbReference type="Pfam" id="PF00300">
    <property type="entry name" value="His_Phos_1"/>
    <property type="match status" value="1"/>
</dbReference>
<dbReference type="InterPro" id="IPR013078">
    <property type="entry name" value="His_Pase_superF_clade-1"/>
</dbReference>
<evidence type="ECO:0000313" key="4">
    <source>
        <dbReference type="Proteomes" id="UP000305881"/>
    </source>
</evidence>
<gene>
    <name evidence="3" type="ORF">EQU24_12790</name>
</gene>
<dbReference type="STRING" id="675511.GCA_000341735_00486"/>
<reference evidence="4" key="1">
    <citation type="journal article" date="2019" name="J. Bacteriol.">
        <title>A Mutagenic Screen Identifies a TonB-Dependent Receptor Required for the Lanthanide Metal Switch in the Type I Methanotroph 'Methylotuvimicrobium buryatense' 5GB1C.</title>
        <authorList>
            <person name="Groom J.D."/>
            <person name="Ford S.M."/>
            <person name="Pesesky M.W."/>
            <person name="Lidstrom M.E."/>
        </authorList>
    </citation>
    <scope>NUCLEOTIDE SEQUENCE [LARGE SCALE GENOMIC DNA]</scope>
    <source>
        <strain evidence="4">5GB1C</strain>
    </source>
</reference>